<evidence type="ECO:0000256" key="6">
    <source>
        <dbReference type="ARBA" id="ARBA00022777"/>
    </source>
</evidence>
<evidence type="ECO:0000256" key="2">
    <source>
        <dbReference type="ARBA" id="ARBA00002659"/>
    </source>
</evidence>
<evidence type="ECO:0000256" key="8">
    <source>
        <dbReference type="ARBA" id="ARBA00022842"/>
    </source>
</evidence>
<keyword evidence="4" id="KW-0479">Metal-binding</keyword>
<gene>
    <name evidence="12" type="ORF">PBRA_004614</name>
    <name evidence="13" type="ORF">PLBR_LOCUS743</name>
</gene>
<keyword evidence="5" id="KW-0547">Nucleotide-binding</keyword>
<evidence type="ECO:0000313" key="15">
    <source>
        <dbReference type="Proteomes" id="UP000290189"/>
    </source>
</evidence>
<geneLocation type="mitochondrion" evidence="13"/>
<accession>A0A0G4IL87</accession>
<dbReference type="InterPro" id="IPR035966">
    <property type="entry name" value="PKF_sf"/>
</dbReference>
<dbReference type="GO" id="GO:0046872">
    <property type="term" value="F:metal ion binding"/>
    <property type="evidence" value="ECO:0007669"/>
    <property type="project" value="UniProtKB-KW"/>
</dbReference>
<keyword evidence="9" id="KW-0324">Glycolysis</keyword>
<keyword evidence="14" id="KW-1185">Reference proteome</keyword>
<dbReference type="EMBL" id="OVEO01000001">
    <property type="protein sequence ID" value="SPQ93528.1"/>
    <property type="molecule type" value="Genomic_DNA"/>
</dbReference>
<evidence type="ECO:0000256" key="10">
    <source>
        <dbReference type="ARBA" id="ARBA00048070"/>
    </source>
</evidence>
<evidence type="ECO:0000256" key="7">
    <source>
        <dbReference type="ARBA" id="ARBA00022840"/>
    </source>
</evidence>
<evidence type="ECO:0000256" key="1">
    <source>
        <dbReference type="ARBA" id="ARBA00001946"/>
    </source>
</evidence>
<dbReference type="Proteomes" id="UP000290189">
    <property type="component" value="Unassembled WGS sequence"/>
</dbReference>
<dbReference type="STRING" id="37360.A0A0G4IL87"/>
<evidence type="ECO:0000259" key="11">
    <source>
        <dbReference type="Pfam" id="PF00365"/>
    </source>
</evidence>
<sequence>MAAGPARADDGGGDDRRRSWWHGDHGSLRELLVHVGAFAALASVAWIVGHLAEQRKRRKTLILALTSPNCRNREEETVPDYAEVPGSPSHLYHSGQAKLFSEKLQAQTQKSSQVINEIYVHPVPRLSDYLPDIEYYDNRFFRTRTGTSSRRGYCVAVSDGQVVLSDLVRTQEHSRGTAFVRAGPRSEIVFRPTEVVACIVTCGGLCPGLNDVIHELVEMLHYNYSVDTVYGIRFGYRGFYDPDFLPYLRLTPAVTQAFHKTGGTMLGSSRGGFDLDKILNAIKEHDISQIYIIGGDGTHRGATAIYDEVRRRKLKISVVCIPKTIDNDIGIIDRSFGFNTAVEEAQKAIASARVEAACVPKGIGLVKLMGRYAGFIAAHATLASQEVDLCLIAEIPIQLEGDQGILSHIKRAIEKNGHCTIVLAEGAGGNLLQKSDVRDASGNYIPEDIGVYLKKVLKDHFRSIGTEVSIKYNDPSYMIRSVPANASDAIYCMILAQNAVHGAMAGYTGFTSGLVNNRTVLLPINLVTESSPTFLNPNGHTWERVVRTTHQPFVTSITPVPTSV</sequence>
<keyword evidence="7" id="KW-0067">ATP-binding</keyword>
<organism evidence="12 14">
    <name type="scientific">Plasmodiophora brassicae</name>
    <name type="common">Clubroot disease agent</name>
    <dbReference type="NCBI Taxonomy" id="37360"/>
    <lineage>
        <taxon>Eukaryota</taxon>
        <taxon>Sar</taxon>
        <taxon>Rhizaria</taxon>
        <taxon>Endomyxa</taxon>
        <taxon>Phytomyxea</taxon>
        <taxon>Plasmodiophorida</taxon>
        <taxon>Plasmodiophoridae</taxon>
        <taxon>Plasmodiophora</taxon>
    </lineage>
</organism>
<dbReference type="PRINTS" id="PR00476">
    <property type="entry name" value="PHFRCTKINASE"/>
</dbReference>
<dbReference type="UniPathway" id="UPA00109">
    <property type="reaction ID" value="UER00182"/>
</dbReference>
<evidence type="ECO:0000256" key="9">
    <source>
        <dbReference type="ARBA" id="ARBA00023152"/>
    </source>
</evidence>
<proteinExistence type="predicted"/>
<keyword evidence="13" id="KW-0496">Mitochondrion</keyword>
<keyword evidence="3" id="KW-0808">Transferase</keyword>
<comment type="function">
    <text evidence="2">Catalyzes the phosphorylation of D-fructose 6-phosphate to fructose 1,6-bisphosphate by ATP, the first committing step of glycolysis.</text>
</comment>
<reference evidence="13 15" key="2">
    <citation type="submission" date="2018-03" db="EMBL/GenBank/DDBJ databases">
        <authorList>
            <person name="Fogelqvist J."/>
        </authorList>
    </citation>
    <scope>NUCLEOTIDE SEQUENCE [LARGE SCALE GENOMIC DNA]</scope>
</reference>
<dbReference type="FunFam" id="3.40.50.450:FF:000002">
    <property type="entry name" value="ATP-dependent 6-phosphofructokinase"/>
    <property type="match status" value="1"/>
</dbReference>
<comment type="catalytic activity">
    <reaction evidence="10">
        <text>beta-D-fructose 6-phosphate + ATP = beta-D-fructose 1,6-bisphosphate + ADP + H(+)</text>
        <dbReference type="Rhea" id="RHEA:16109"/>
        <dbReference type="ChEBI" id="CHEBI:15378"/>
        <dbReference type="ChEBI" id="CHEBI:30616"/>
        <dbReference type="ChEBI" id="CHEBI:32966"/>
        <dbReference type="ChEBI" id="CHEBI:57634"/>
        <dbReference type="ChEBI" id="CHEBI:456216"/>
        <dbReference type="EC" id="2.7.1.11"/>
    </reaction>
</comment>
<protein>
    <recommendedName>
        <fullName evidence="11">Phosphofructokinase domain-containing protein</fullName>
    </recommendedName>
</protein>
<evidence type="ECO:0000256" key="4">
    <source>
        <dbReference type="ARBA" id="ARBA00022723"/>
    </source>
</evidence>
<dbReference type="GO" id="GO:0005737">
    <property type="term" value="C:cytoplasm"/>
    <property type="evidence" value="ECO:0007669"/>
    <property type="project" value="UniProtKB-ARBA"/>
</dbReference>
<dbReference type="OMA" id="VIHEEIR"/>
<evidence type="ECO:0000313" key="14">
    <source>
        <dbReference type="Proteomes" id="UP000039324"/>
    </source>
</evidence>
<evidence type="ECO:0000313" key="13">
    <source>
        <dbReference type="EMBL" id="SPQ93528.1"/>
    </source>
</evidence>
<name>A0A0G4IL87_PLABS</name>
<dbReference type="NCBIfam" id="NF005301">
    <property type="entry name" value="PRK06830.1"/>
    <property type="match status" value="1"/>
</dbReference>
<dbReference type="Proteomes" id="UP000039324">
    <property type="component" value="Unassembled WGS sequence"/>
</dbReference>
<dbReference type="AlphaFoldDB" id="A0A0G4IL87"/>
<evidence type="ECO:0000313" key="12">
    <source>
        <dbReference type="EMBL" id="CEO95924.1"/>
    </source>
</evidence>
<dbReference type="Pfam" id="PF00365">
    <property type="entry name" value="PFK"/>
    <property type="match status" value="1"/>
</dbReference>
<dbReference type="OrthoDB" id="537915at2759"/>
<keyword evidence="6" id="KW-0418">Kinase</keyword>
<feature type="domain" description="Phosphofructokinase" evidence="11">
    <location>
        <begin position="198"/>
        <end position="501"/>
    </location>
</feature>
<reference evidence="12 14" key="1">
    <citation type="submission" date="2015-02" db="EMBL/GenBank/DDBJ databases">
        <authorList>
            <person name="Chooi Y.-H."/>
        </authorList>
    </citation>
    <scope>NUCLEOTIDE SEQUENCE [LARGE SCALE GENOMIC DNA]</scope>
    <source>
        <strain evidence="12">E3</strain>
    </source>
</reference>
<dbReference type="GO" id="GO:0005524">
    <property type="term" value="F:ATP binding"/>
    <property type="evidence" value="ECO:0007669"/>
    <property type="project" value="UniProtKB-KW"/>
</dbReference>
<comment type="cofactor">
    <cofactor evidence="1">
        <name>Mg(2+)</name>
        <dbReference type="ChEBI" id="CHEBI:18420"/>
    </cofactor>
</comment>
<keyword evidence="8" id="KW-0460">Magnesium</keyword>
<dbReference type="EMBL" id="CDSF01000046">
    <property type="protein sequence ID" value="CEO95924.1"/>
    <property type="molecule type" value="Genomic_DNA"/>
</dbReference>
<dbReference type="InterPro" id="IPR050929">
    <property type="entry name" value="PFKA"/>
</dbReference>
<evidence type="ECO:0000256" key="5">
    <source>
        <dbReference type="ARBA" id="ARBA00022741"/>
    </source>
</evidence>
<dbReference type="GO" id="GO:0006002">
    <property type="term" value="P:fructose 6-phosphate metabolic process"/>
    <property type="evidence" value="ECO:0007669"/>
    <property type="project" value="InterPro"/>
</dbReference>
<dbReference type="InterPro" id="IPR000023">
    <property type="entry name" value="Phosphofructokinase_dom"/>
</dbReference>
<evidence type="ECO:0000256" key="3">
    <source>
        <dbReference type="ARBA" id="ARBA00022679"/>
    </source>
</evidence>
<dbReference type="InterPro" id="IPR022953">
    <property type="entry name" value="ATP_PFK"/>
</dbReference>
<dbReference type="GO" id="GO:0003872">
    <property type="term" value="F:6-phosphofructokinase activity"/>
    <property type="evidence" value="ECO:0007669"/>
    <property type="project" value="UniProtKB-EC"/>
</dbReference>
<dbReference type="Gene3D" id="3.40.50.450">
    <property type="match status" value="1"/>
</dbReference>
<dbReference type="PANTHER" id="PTHR45770">
    <property type="entry name" value="ATP-DEPENDENT 6-PHOSPHOFRUCTOKINASE 1"/>
    <property type="match status" value="1"/>
</dbReference>
<dbReference type="SUPFAM" id="SSF53784">
    <property type="entry name" value="Phosphofructokinase"/>
    <property type="match status" value="1"/>
</dbReference>